<name>A0A5M6CTU3_9BACT</name>
<dbReference type="EMBL" id="VWSH01000001">
    <property type="protein sequence ID" value="KAA5536589.1"/>
    <property type="molecule type" value="Genomic_DNA"/>
</dbReference>
<organism evidence="1 2">
    <name type="scientific">Taibaiella lutea</name>
    <dbReference type="NCBI Taxonomy" id="2608001"/>
    <lineage>
        <taxon>Bacteria</taxon>
        <taxon>Pseudomonadati</taxon>
        <taxon>Bacteroidota</taxon>
        <taxon>Chitinophagia</taxon>
        <taxon>Chitinophagales</taxon>
        <taxon>Chitinophagaceae</taxon>
        <taxon>Taibaiella</taxon>
    </lineage>
</organism>
<protein>
    <submittedName>
        <fullName evidence="1">Uncharacterized protein</fullName>
    </submittedName>
</protein>
<gene>
    <name evidence="1" type="ORF">F0919_02660</name>
</gene>
<accession>A0A5M6CTU3</accession>
<comment type="caution">
    <text evidence="1">The sequence shown here is derived from an EMBL/GenBank/DDBJ whole genome shotgun (WGS) entry which is preliminary data.</text>
</comment>
<dbReference type="Proteomes" id="UP000323632">
    <property type="component" value="Unassembled WGS sequence"/>
</dbReference>
<keyword evidence="2" id="KW-1185">Reference proteome</keyword>
<sequence length="66" mass="7681">MSEEPNAEVKFLFNRYEQALRNSIADDALKFGQLYFNALRHGEMTDADKEQLQNDILLCCVNKKIE</sequence>
<evidence type="ECO:0000313" key="1">
    <source>
        <dbReference type="EMBL" id="KAA5536589.1"/>
    </source>
</evidence>
<proteinExistence type="predicted"/>
<evidence type="ECO:0000313" key="2">
    <source>
        <dbReference type="Proteomes" id="UP000323632"/>
    </source>
</evidence>
<dbReference type="AlphaFoldDB" id="A0A5M6CTU3"/>
<dbReference type="RefSeq" id="WP_150031166.1">
    <property type="nucleotide sequence ID" value="NZ_VWSH01000001.1"/>
</dbReference>
<reference evidence="1 2" key="1">
    <citation type="submission" date="2019-09" db="EMBL/GenBank/DDBJ databases">
        <title>Genome sequence and assembly of Taibaiella sp.</title>
        <authorList>
            <person name="Chhetri G."/>
        </authorList>
    </citation>
    <scope>NUCLEOTIDE SEQUENCE [LARGE SCALE GENOMIC DNA]</scope>
    <source>
        <strain evidence="1 2">KVB11</strain>
    </source>
</reference>